<reference evidence="2" key="1">
    <citation type="journal article" date="2020" name="mSystems">
        <title>Genome- and Community-Level Interaction Insights into Carbon Utilization and Element Cycling Functions of Hydrothermarchaeota in Hydrothermal Sediment.</title>
        <authorList>
            <person name="Zhou Z."/>
            <person name="Liu Y."/>
            <person name="Xu W."/>
            <person name="Pan J."/>
            <person name="Luo Z.H."/>
            <person name="Li M."/>
        </authorList>
    </citation>
    <scope>NUCLEOTIDE SEQUENCE [LARGE SCALE GENOMIC DNA]</scope>
    <source>
        <strain evidence="2">SpSt-1181</strain>
    </source>
</reference>
<organism evidence="2">
    <name type="scientific">Prosthecochloris aestuarii</name>
    <dbReference type="NCBI Taxonomy" id="1102"/>
    <lineage>
        <taxon>Bacteria</taxon>
        <taxon>Pseudomonadati</taxon>
        <taxon>Chlorobiota</taxon>
        <taxon>Chlorobiia</taxon>
        <taxon>Chlorobiales</taxon>
        <taxon>Chlorobiaceae</taxon>
        <taxon>Prosthecochloris</taxon>
    </lineage>
</organism>
<dbReference type="GO" id="GO:0017148">
    <property type="term" value="P:negative regulation of translation"/>
    <property type="evidence" value="ECO:0007669"/>
    <property type="project" value="TreeGrafter"/>
</dbReference>
<sequence>DEQKQGGAAEEVEVSELLARRAAALSLEKKCEDVKILDVRGLTSVTDFFVIATADSERKAKAAYEHVVDELKKDDERPLHIEGGDTLHWVLIDYVDVVVHLFMPDERKFYDLESLWADARITTIHAPVETPQPDES</sequence>
<gene>
    <name evidence="2" type="primary">rsfS</name>
    <name evidence="2" type="ORF">ENN50_02775</name>
</gene>
<dbReference type="Pfam" id="PF02410">
    <property type="entry name" value="RsfS"/>
    <property type="match status" value="1"/>
</dbReference>
<dbReference type="GO" id="GO:0043023">
    <property type="term" value="F:ribosomal large subunit binding"/>
    <property type="evidence" value="ECO:0007669"/>
    <property type="project" value="TreeGrafter"/>
</dbReference>
<dbReference type="GO" id="GO:0090071">
    <property type="term" value="P:negative regulation of ribosome biogenesis"/>
    <property type="evidence" value="ECO:0007669"/>
    <property type="project" value="TreeGrafter"/>
</dbReference>
<comment type="caution">
    <text evidence="2">The sequence shown here is derived from an EMBL/GenBank/DDBJ whole genome shotgun (WGS) entry which is preliminary data.</text>
</comment>
<dbReference type="PANTHER" id="PTHR21043">
    <property type="entry name" value="IOJAP SUPERFAMILY ORTHOLOG"/>
    <property type="match status" value="1"/>
</dbReference>
<name>A0A831SRG2_PROAE</name>
<dbReference type="PANTHER" id="PTHR21043:SF0">
    <property type="entry name" value="MITOCHONDRIAL ASSEMBLY OF RIBOSOMAL LARGE SUBUNIT PROTEIN 1"/>
    <property type="match status" value="1"/>
</dbReference>
<dbReference type="AlphaFoldDB" id="A0A831SRG2"/>
<dbReference type="InterPro" id="IPR043519">
    <property type="entry name" value="NT_sf"/>
</dbReference>
<dbReference type="NCBIfam" id="TIGR00090">
    <property type="entry name" value="rsfS_iojap_ybeB"/>
    <property type="match status" value="1"/>
</dbReference>
<dbReference type="EMBL" id="DSBW01000066">
    <property type="protein sequence ID" value="HED30618.1"/>
    <property type="molecule type" value="Genomic_DNA"/>
</dbReference>
<evidence type="ECO:0000256" key="1">
    <source>
        <dbReference type="ARBA" id="ARBA00010574"/>
    </source>
</evidence>
<proteinExistence type="inferred from homology"/>
<dbReference type="HAMAP" id="MF_01477">
    <property type="entry name" value="Iojap_RsfS"/>
    <property type="match status" value="1"/>
</dbReference>
<dbReference type="InterPro" id="IPR004394">
    <property type="entry name" value="Iojap/RsfS/C7orf30"/>
</dbReference>
<dbReference type="SUPFAM" id="SSF81301">
    <property type="entry name" value="Nucleotidyltransferase"/>
    <property type="match status" value="1"/>
</dbReference>
<accession>A0A831SRG2</accession>
<dbReference type="Proteomes" id="UP000886335">
    <property type="component" value="Unassembled WGS sequence"/>
</dbReference>
<comment type="similarity">
    <text evidence="1">Belongs to the Iojap/RsfS family.</text>
</comment>
<dbReference type="Gene3D" id="3.30.460.10">
    <property type="entry name" value="Beta Polymerase, domain 2"/>
    <property type="match status" value="1"/>
</dbReference>
<feature type="non-terminal residue" evidence="2">
    <location>
        <position position="1"/>
    </location>
</feature>
<protein>
    <submittedName>
        <fullName evidence="2">Ribosome silencing factor</fullName>
    </submittedName>
</protein>
<evidence type="ECO:0000313" key="2">
    <source>
        <dbReference type="EMBL" id="HED30618.1"/>
    </source>
</evidence>